<gene>
    <name evidence="2" type="ORF">N7468_003900</name>
</gene>
<evidence type="ECO:0000313" key="2">
    <source>
        <dbReference type="EMBL" id="KAJ5239281.1"/>
    </source>
</evidence>
<reference evidence="2" key="1">
    <citation type="submission" date="2022-11" db="EMBL/GenBank/DDBJ databases">
        <authorList>
            <person name="Petersen C."/>
        </authorList>
    </citation>
    <scope>NUCLEOTIDE SEQUENCE</scope>
    <source>
        <strain evidence="2">IBT 19713</strain>
    </source>
</reference>
<sequence>MRFNVLALATIAGLATASPSLLQRSNNCYELCVANGGSSDDCLNQCANTKRVNNCFEDCVLAGGSDQDCEEECKNS</sequence>
<dbReference type="EMBL" id="JAPQKS010000003">
    <property type="protein sequence ID" value="KAJ5239281.1"/>
    <property type="molecule type" value="Genomic_DNA"/>
</dbReference>
<keyword evidence="1" id="KW-0732">Signal</keyword>
<comment type="caution">
    <text evidence="2">The sequence shown here is derived from an EMBL/GenBank/DDBJ whole genome shotgun (WGS) entry which is preliminary data.</text>
</comment>
<organism evidence="2 3">
    <name type="scientific">Penicillium chermesinum</name>
    <dbReference type="NCBI Taxonomy" id="63820"/>
    <lineage>
        <taxon>Eukaryota</taxon>
        <taxon>Fungi</taxon>
        <taxon>Dikarya</taxon>
        <taxon>Ascomycota</taxon>
        <taxon>Pezizomycotina</taxon>
        <taxon>Eurotiomycetes</taxon>
        <taxon>Eurotiomycetidae</taxon>
        <taxon>Eurotiales</taxon>
        <taxon>Aspergillaceae</taxon>
        <taxon>Penicillium</taxon>
    </lineage>
</organism>
<dbReference type="GeneID" id="83200500"/>
<evidence type="ECO:0000256" key="1">
    <source>
        <dbReference type="SAM" id="SignalP"/>
    </source>
</evidence>
<protein>
    <recommendedName>
        <fullName evidence="4">Extracellular membrane protein CFEM domain-containing protein</fullName>
    </recommendedName>
</protein>
<feature type="signal peptide" evidence="1">
    <location>
        <begin position="1"/>
        <end position="17"/>
    </location>
</feature>
<dbReference type="AlphaFoldDB" id="A0A9W9P786"/>
<dbReference type="RefSeq" id="XP_058332200.1">
    <property type="nucleotide sequence ID" value="XM_058473197.1"/>
</dbReference>
<evidence type="ECO:0000313" key="3">
    <source>
        <dbReference type="Proteomes" id="UP001150941"/>
    </source>
</evidence>
<reference evidence="2" key="2">
    <citation type="journal article" date="2023" name="IMA Fungus">
        <title>Comparative genomic study of the Penicillium genus elucidates a diverse pangenome and 15 lateral gene transfer events.</title>
        <authorList>
            <person name="Petersen C."/>
            <person name="Sorensen T."/>
            <person name="Nielsen M.R."/>
            <person name="Sondergaard T.E."/>
            <person name="Sorensen J.L."/>
            <person name="Fitzpatrick D.A."/>
            <person name="Frisvad J.C."/>
            <person name="Nielsen K.L."/>
        </authorList>
    </citation>
    <scope>NUCLEOTIDE SEQUENCE</scope>
    <source>
        <strain evidence="2">IBT 19713</strain>
    </source>
</reference>
<evidence type="ECO:0008006" key="4">
    <source>
        <dbReference type="Google" id="ProtNLM"/>
    </source>
</evidence>
<proteinExistence type="predicted"/>
<dbReference type="Proteomes" id="UP001150941">
    <property type="component" value="Unassembled WGS sequence"/>
</dbReference>
<feature type="chain" id="PRO_5040908368" description="Extracellular membrane protein CFEM domain-containing protein" evidence="1">
    <location>
        <begin position="18"/>
        <end position="76"/>
    </location>
</feature>
<name>A0A9W9P786_9EURO</name>
<accession>A0A9W9P786</accession>
<keyword evidence="3" id="KW-1185">Reference proteome</keyword>